<evidence type="ECO:0000256" key="1">
    <source>
        <dbReference type="SAM" id="Phobius"/>
    </source>
</evidence>
<dbReference type="AlphaFoldDB" id="A0A1X2H5Z8"/>
<sequence length="86" mass="10214">MSTSTLFVWFPFLVAKHLCISAQYHRFMAFSLVSFFCSILKCAFLLFSTLACRIYKWHWCSKVAVQSSIQFYRRLLCQCLRTKEKP</sequence>
<keyword evidence="3" id="KW-1185">Reference proteome</keyword>
<protein>
    <submittedName>
        <fullName evidence="2">Uncharacterized protein</fullName>
    </submittedName>
</protein>
<dbReference type="Proteomes" id="UP000242180">
    <property type="component" value="Unassembled WGS sequence"/>
</dbReference>
<keyword evidence="1" id="KW-0472">Membrane</keyword>
<evidence type="ECO:0000313" key="2">
    <source>
        <dbReference type="EMBL" id="ORY93807.1"/>
    </source>
</evidence>
<evidence type="ECO:0000313" key="3">
    <source>
        <dbReference type="Proteomes" id="UP000242180"/>
    </source>
</evidence>
<reference evidence="2 3" key="1">
    <citation type="submission" date="2016-07" db="EMBL/GenBank/DDBJ databases">
        <title>Pervasive Adenine N6-methylation of Active Genes in Fungi.</title>
        <authorList>
            <consortium name="DOE Joint Genome Institute"/>
            <person name="Mondo S.J."/>
            <person name="Dannebaum R.O."/>
            <person name="Kuo R.C."/>
            <person name="Labutti K."/>
            <person name="Haridas S."/>
            <person name="Kuo A."/>
            <person name="Salamov A."/>
            <person name="Ahrendt S.R."/>
            <person name="Lipzen A."/>
            <person name="Sullivan W."/>
            <person name="Andreopoulos W.B."/>
            <person name="Clum A."/>
            <person name="Lindquist E."/>
            <person name="Daum C."/>
            <person name="Ramamoorthy G.K."/>
            <person name="Gryganskyi A."/>
            <person name="Culley D."/>
            <person name="Magnuson J.K."/>
            <person name="James T.Y."/>
            <person name="O'Malley M.A."/>
            <person name="Stajich J.E."/>
            <person name="Spatafora J.W."/>
            <person name="Visel A."/>
            <person name="Grigoriev I.V."/>
        </authorList>
    </citation>
    <scope>NUCLEOTIDE SEQUENCE [LARGE SCALE GENOMIC DNA]</scope>
    <source>
        <strain evidence="2 3">NRRL 2496</strain>
    </source>
</reference>
<dbReference type="EMBL" id="MCGN01000008">
    <property type="protein sequence ID" value="ORY93807.1"/>
    <property type="molecule type" value="Genomic_DNA"/>
</dbReference>
<keyword evidence="1" id="KW-0812">Transmembrane</keyword>
<proteinExistence type="predicted"/>
<keyword evidence="1" id="KW-1133">Transmembrane helix</keyword>
<dbReference type="InParanoid" id="A0A1X2H5Z8"/>
<name>A0A1X2H5Z8_SYNRA</name>
<organism evidence="2 3">
    <name type="scientific">Syncephalastrum racemosum</name>
    <name type="common">Filamentous fungus</name>
    <dbReference type="NCBI Taxonomy" id="13706"/>
    <lineage>
        <taxon>Eukaryota</taxon>
        <taxon>Fungi</taxon>
        <taxon>Fungi incertae sedis</taxon>
        <taxon>Mucoromycota</taxon>
        <taxon>Mucoromycotina</taxon>
        <taxon>Mucoromycetes</taxon>
        <taxon>Mucorales</taxon>
        <taxon>Syncephalastraceae</taxon>
        <taxon>Syncephalastrum</taxon>
    </lineage>
</organism>
<comment type="caution">
    <text evidence="2">The sequence shown here is derived from an EMBL/GenBank/DDBJ whole genome shotgun (WGS) entry which is preliminary data.</text>
</comment>
<feature type="transmembrane region" description="Helical" evidence="1">
    <location>
        <begin position="31"/>
        <end position="52"/>
    </location>
</feature>
<accession>A0A1X2H5Z8</accession>
<gene>
    <name evidence="2" type="ORF">BCR43DRAFT_346906</name>
</gene>